<organism evidence="1 2">
    <name type="scientific">Conidiobolus coronatus (strain ATCC 28846 / CBS 209.66 / NRRL 28638)</name>
    <name type="common">Delacroixia coronata</name>
    <dbReference type="NCBI Taxonomy" id="796925"/>
    <lineage>
        <taxon>Eukaryota</taxon>
        <taxon>Fungi</taxon>
        <taxon>Fungi incertae sedis</taxon>
        <taxon>Zoopagomycota</taxon>
        <taxon>Entomophthoromycotina</taxon>
        <taxon>Entomophthoromycetes</taxon>
        <taxon>Entomophthorales</taxon>
        <taxon>Ancylistaceae</taxon>
        <taxon>Conidiobolus</taxon>
    </lineage>
</organism>
<dbReference type="Proteomes" id="UP000070444">
    <property type="component" value="Unassembled WGS sequence"/>
</dbReference>
<proteinExistence type="predicted"/>
<dbReference type="EMBL" id="KQ964924">
    <property type="protein sequence ID" value="KXN65277.1"/>
    <property type="molecule type" value="Genomic_DNA"/>
</dbReference>
<sequence length="106" mass="11749">MDKDETLKQANKVIGKVVFLLILYLACNLTEIINTICELITGETRSAAADFSSITMLNCNPTINCIILIQFHEPIKISLLEAFPFLARIFDTNSVSSAQIRSVLNS</sequence>
<protein>
    <submittedName>
        <fullName evidence="1">Uncharacterized protein</fullName>
    </submittedName>
</protein>
<reference evidence="1 2" key="1">
    <citation type="journal article" date="2015" name="Genome Biol. Evol.">
        <title>Phylogenomic analyses indicate that early fungi evolved digesting cell walls of algal ancestors of land plants.</title>
        <authorList>
            <person name="Chang Y."/>
            <person name="Wang S."/>
            <person name="Sekimoto S."/>
            <person name="Aerts A.L."/>
            <person name="Choi C."/>
            <person name="Clum A."/>
            <person name="LaButti K.M."/>
            <person name="Lindquist E.A."/>
            <person name="Yee Ngan C."/>
            <person name="Ohm R.A."/>
            <person name="Salamov A.A."/>
            <person name="Grigoriev I.V."/>
            <person name="Spatafora J.W."/>
            <person name="Berbee M.L."/>
        </authorList>
    </citation>
    <scope>NUCLEOTIDE SEQUENCE [LARGE SCALE GENOMIC DNA]</scope>
    <source>
        <strain evidence="1 2">NRRL 28638</strain>
    </source>
</reference>
<evidence type="ECO:0000313" key="2">
    <source>
        <dbReference type="Proteomes" id="UP000070444"/>
    </source>
</evidence>
<accession>A0A137NRC0</accession>
<keyword evidence="2" id="KW-1185">Reference proteome</keyword>
<dbReference type="AlphaFoldDB" id="A0A137NRC0"/>
<evidence type="ECO:0000313" key="1">
    <source>
        <dbReference type="EMBL" id="KXN65277.1"/>
    </source>
</evidence>
<name>A0A137NRC0_CONC2</name>
<gene>
    <name evidence="1" type="ORF">CONCODRAFT_13191</name>
</gene>